<sequence length="326" mass="37024">MKPLFLISLLFSVFAFSQNINETGKLRANETKEYHLAANQGDDIDITLDKIEGGKLNISLHHYEGERIFIDKKIKNFWTKIIAGPKGVYVIKVENPNKKEAEFTLKVKTDSHGGSSAKLVYKTFSDTTYKEPVKRKNKIEVLETKTLQNEKFYLNSRSNAYVKGGKNRVFFPIYLPENTVEWYYVFSASRNEDDIKNTITSFSLASELTGIINNKQSLAGSVSNLSTPPGADICDIYVLDEANLKLFSEKEDFDYKIDASRQNYKSGLIQVKEDYGSKVYLGINNPDNLYGIHVGIEVVAIVKTKKEIEEDYREPVVTTRRIPVAE</sequence>
<keyword evidence="1" id="KW-0732">Signal</keyword>
<accession>A0A9E6ZKX0</accession>
<feature type="chain" id="PRO_5039042605" evidence="1">
    <location>
        <begin position="18"/>
        <end position="326"/>
    </location>
</feature>
<feature type="signal peptide" evidence="1">
    <location>
        <begin position="1"/>
        <end position="17"/>
    </location>
</feature>
<dbReference type="EMBL" id="CP094358">
    <property type="protein sequence ID" value="UOB15975.1"/>
    <property type="molecule type" value="Genomic_DNA"/>
</dbReference>
<dbReference type="AlphaFoldDB" id="A0A9E6ZKX0"/>
<dbReference type="Gene3D" id="2.60.120.380">
    <property type="match status" value="1"/>
</dbReference>
<organism evidence="2 3">
    <name type="scientific">Abyssalbus ytuae</name>
    <dbReference type="NCBI Taxonomy" id="2926907"/>
    <lineage>
        <taxon>Bacteria</taxon>
        <taxon>Pseudomonadati</taxon>
        <taxon>Bacteroidota</taxon>
        <taxon>Flavobacteriia</taxon>
        <taxon>Flavobacteriales</taxon>
        <taxon>Flavobacteriaceae</taxon>
        <taxon>Abyssalbus</taxon>
    </lineage>
</organism>
<keyword evidence="3" id="KW-1185">Reference proteome</keyword>
<name>A0A9E6ZKX0_9FLAO</name>
<evidence type="ECO:0000313" key="3">
    <source>
        <dbReference type="Proteomes" id="UP000831290"/>
    </source>
</evidence>
<gene>
    <name evidence="2" type="ORF">MQE35_09505</name>
</gene>
<evidence type="ECO:0000256" key="1">
    <source>
        <dbReference type="SAM" id="SignalP"/>
    </source>
</evidence>
<proteinExistence type="predicted"/>
<dbReference type="KEGG" id="fbm:MQE35_09505"/>
<dbReference type="RefSeq" id="WP_255841120.1">
    <property type="nucleotide sequence ID" value="NZ_CP094358.1"/>
</dbReference>
<evidence type="ECO:0000313" key="2">
    <source>
        <dbReference type="EMBL" id="UOB15975.1"/>
    </source>
</evidence>
<reference evidence="2" key="1">
    <citation type="submission" date="2022-03" db="EMBL/GenBank/DDBJ databases">
        <title>Description of Abyssus ytuae gen. nov., sp. nov., a novel member of the family Flavobacteriaceae isolated from the sediment of Mariana Trench.</title>
        <authorList>
            <person name="Zhang J."/>
            <person name="Xu X."/>
        </authorList>
    </citation>
    <scope>NUCLEOTIDE SEQUENCE</scope>
    <source>
        <strain evidence="2">MT3330</strain>
    </source>
</reference>
<protein>
    <submittedName>
        <fullName evidence="2">Uncharacterized protein</fullName>
    </submittedName>
</protein>
<dbReference type="Proteomes" id="UP000831290">
    <property type="component" value="Chromosome"/>
</dbReference>